<evidence type="ECO:0000313" key="1">
    <source>
        <dbReference type="EMBL" id="KAJ6968621.1"/>
    </source>
</evidence>
<keyword evidence="2" id="KW-1185">Reference proteome</keyword>
<sequence length="41" mass="4431">MKCTDQSPSLRPTMSQVVAVHEGEKTLEDTSEEITPSISPA</sequence>
<reference evidence="1 2" key="1">
    <citation type="journal article" date="2023" name="Mol. Ecol. Resour.">
        <title>Chromosome-level genome assembly of a triploid poplar Populus alba 'Berolinensis'.</title>
        <authorList>
            <person name="Chen S."/>
            <person name="Yu Y."/>
            <person name="Wang X."/>
            <person name="Wang S."/>
            <person name="Zhang T."/>
            <person name="Zhou Y."/>
            <person name="He R."/>
            <person name="Meng N."/>
            <person name="Wang Y."/>
            <person name="Liu W."/>
            <person name="Liu Z."/>
            <person name="Liu J."/>
            <person name="Guo Q."/>
            <person name="Huang H."/>
            <person name="Sederoff R.R."/>
            <person name="Wang G."/>
            <person name="Qu G."/>
            <person name="Chen S."/>
        </authorList>
    </citation>
    <scope>NUCLEOTIDE SEQUENCE [LARGE SCALE GENOMIC DNA]</scope>
    <source>
        <strain evidence="1">SC-2020</strain>
    </source>
</reference>
<dbReference type="EMBL" id="JAQIZT010000016">
    <property type="protein sequence ID" value="KAJ6968621.1"/>
    <property type="molecule type" value="Genomic_DNA"/>
</dbReference>
<proteinExistence type="predicted"/>
<evidence type="ECO:0000313" key="2">
    <source>
        <dbReference type="Proteomes" id="UP001164929"/>
    </source>
</evidence>
<accession>A0AAD6LK29</accession>
<gene>
    <name evidence="1" type="ORF">NC653_036567</name>
</gene>
<organism evidence="1 2">
    <name type="scientific">Populus alba x Populus x berolinensis</name>
    <dbReference type="NCBI Taxonomy" id="444605"/>
    <lineage>
        <taxon>Eukaryota</taxon>
        <taxon>Viridiplantae</taxon>
        <taxon>Streptophyta</taxon>
        <taxon>Embryophyta</taxon>
        <taxon>Tracheophyta</taxon>
        <taxon>Spermatophyta</taxon>
        <taxon>Magnoliopsida</taxon>
        <taxon>eudicotyledons</taxon>
        <taxon>Gunneridae</taxon>
        <taxon>Pentapetalae</taxon>
        <taxon>rosids</taxon>
        <taxon>fabids</taxon>
        <taxon>Malpighiales</taxon>
        <taxon>Salicaceae</taxon>
        <taxon>Saliceae</taxon>
        <taxon>Populus</taxon>
    </lineage>
</organism>
<dbReference type="Proteomes" id="UP001164929">
    <property type="component" value="Chromosome 16"/>
</dbReference>
<comment type="caution">
    <text evidence="1">The sequence shown here is derived from an EMBL/GenBank/DDBJ whole genome shotgun (WGS) entry which is preliminary data.</text>
</comment>
<protein>
    <submittedName>
        <fullName evidence="1">Uncharacterized protein</fullName>
    </submittedName>
</protein>
<name>A0AAD6LK29_9ROSI</name>
<dbReference type="AlphaFoldDB" id="A0AAD6LK29"/>